<keyword evidence="5 7" id="KW-0503">Monooxygenase</keyword>
<gene>
    <name evidence="9" type="ORF">PEGY_LOCUS2823</name>
</gene>
<organism evidence="9 10">
    <name type="scientific">Penicillium egyptiacum</name>
    <dbReference type="NCBI Taxonomy" id="1303716"/>
    <lineage>
        <taxon>Eukaryota</taxon>
        <taxon>Fungi</taxon>
        <taxon>Dikarya</taxon>
        <taxon>Ascomycota</taxon>
        <taxon>Pezizomycotina</taxon>
        <taxon>Eurotiomycetes</taxon>
        <taxon>Eurotiomycetidae</taxon>
        <taxon>Eurotiales</taxon>
        <taxon>Aspergillaceae</taxon>
        <taxon>Penicillium</taxon>
    </lineage>
</organism>
<evidence type="ECO:0000313" key="10">
    <source>
        <dbReference type="Proteomes" id="UP001154252"/>
    </source>
</evidence>
<dbReference type="InterPro" id="IPR017972">
    <property type="entry name" value="Cyt_P450_CS"/>
</dbReference>
<dbReference type="AlphaFoldDB" id="A0A9W4K5K0"/>
<evidence type="ECO:0000256" key="5">
    <source>
        <dbReference type="ARBA" id="ARBA00023033"/>
    </source>
</evidence>
<accession>A0A9W4K5K0</accession>
<keyword evidence="8" id="KW-0732">Signal</keyword>
<keyword evidence="4 6" id="KW-0408">Iron</keyword>
<dbReference type="OrthoDB" id="2789670at2759"/>
<evidence type="ECO:0000256" key="4">
    <source>
        <dbReference type="ARBA" id="ARBA00023004"/>
    </source>
</evidence>
<dbReference type="Gene3D" id="1.10.630.10">
    <property type="entry name" value="Cytochrome P450"/>
    <property type="match status" value="1"/>
</dbReference>
<dbReference type="GO" id="GO:0004497">
    <property type="term" value="F:monooxygenase activity"/>
    <property type="evidence" value="ECO:0007669"/>
    <property type="project" value="UniProtKB-KW"/>
</dbReference>
<keyword evidence="6 7" id="KW-0349">Heme</keyword>
<dbReference type="PANTHER" id="PTHR24303:SF31">
    <property type="entry name" value="CYTOCHROME P450 307A1-RELATED"/>
    <property type="match status" value="1"/>
</dbReference>
<protein>
    <submittedName>
        <fullName evidence="9">Uncharacterized protein</fullName>
    </submittedName>
</protein>
<feature type="binding site" description="axial binding residue" evidence="6">
    <location>
        <position position="464"/>
    </location>
    <ligand>
        <name>heme</name>
        <dbReference type="ChEBI" id="CHEBI:30413"/>
    </ligand>
    <ligandPart>
        <name>Fe</name>
        <dbReference type="ChEBI" id="CHEBI:18248"/>
    </ligandPart>
</feature>
<sequence length="525" mass="59805">MTNPVPIIICLVLALAASRQTLHWLVSKLIDVSSRTPVFHPEDSDELPCQAFLRWKYPLLSLPHARFSWPNGQGTEKFFEGRSVAREWRQRWGPIYQIWSGWTPEIVLTTPAHAAQFYRTSHRHTKANNNNSGWLFGEVLGVCVGLLSGSDWRRVRQHLEEPFSRPSATRYTARFVTQAQEYIRDDLKAGSVCLTKIPGAISFEPARALQLFPFFTMAEIIFGPLSTSQRKVLVSLAPLREELFKEVIRGGVNRLSIAPYLPWSGVGLLKTFQKQWQRFVEDAYLLAIQDKRAPCLPVVSLWEAWKAGKITERECFQTLDESLYANLDVTTHAISWNMLLLAQNAPAQTRLREEIVQAVTNTAAEPYERFIDRDDTFLAACIVESARLRPILPFSNPESAPEDQFVDGYLIPRNTNVIVDAQSINIDNPFWVNGTKYDPTRYQKLKKEEVRYNLWRFGFGPRQCLGKNAAERMMRAITAEMVRQYALSVPENVASQLDAVQEDSWVGLPSMQMECVPVTQDLSPG</sequence>
<dbReference type="CDD" id="cd20615">
    <property type="entry name" value="CYP_GliC-like"/>
    <property type="match status" value="1"/>
</dbReference>
<evidence type="ECO:0000256" key="7">
    <source>
        <dbReference type="RuleBase" id="RU000461"/>
    </source>
</evidence>
<proteinExistence type="inferred from homology"/>
<comment type="cofactor">
    <cofactor evidence="1 6">
        <name>heme</name>
        <dbReference type="ChEBI" id="CHEBI:30413"/>
    </cofactor>
</comment>
<dbReference type="SUPFAM" id="SSF48264">
    <property type="entry name" value="Cytochrome P450"/>
    <property type="match status" value="1"/>
</dbReference>
<comment type="similarity">
    <text evidence="7">Belongs to the cytochrome P450 family.</text>
</comment>
<dbReference type="GO" id="GO:0043386">
    <property type="term" value="P:mycotoxin biosynthetic process"/>
    <property type="evidence" value="ECO:0007669"/>
    <property type="project" value="UniProtKB-ARBA"/>
</dbReference>
<dbReference type="PRINTS" id="PR00463">
    <property type="entry name" value="EP450I"/>
</dbReference>
<dbReference type="InterPro" id="IPR002401">
    <property type="entry name" value="Cyt_P450_E_grp-I"/>
</dbReference>
<dbReference type="GO" id="GO:0020037">
    <property type="term" value="F:heme binding"/>
    <property type="evidence" value="ECO:0007669"/>
    <property type="project" value="InterPro"/>
</dbReference>
<evidence type="ECO:0000256" key="6">
    <source>
        <dbReference type="PIRSR" id="PIRSR602401-1"/>
    </source>
</evidence>
<dbReference type="InterPro" id="IPR036396">
    <property type="entry name" value="Cyt_P450_sf"/>
</dbReference>
<dbReference type="GO" id="GO:0016705">
    <property type="term" value="F:oxidoreductase activity, acting on paired donors, with incorporation or reduction of molecular oxygen"/>
    <property type="evidence" value="ECO:0007669"/>
    <property type="project" value="InterPro"/>
</dbReference>
<keyword evidence="3 7" id="KW-0560">Oxidoreductase</keyword>
<dbReference type="InterPro" id="IPR001128">
    <property type="entry name" value="Cyt_P450"/>
</dbReference>
<evidence type="ECO:0000313" key="9">
    <source>
        <dbReference type="EMBL" id="CAG8891212.1"/>
    </source>
</evidence>
<name>A0A9W4K5K0_9EURO</name>
<feature type="chain" id="PRO_5040896282" evidence="8">
    <location>
        <begin position="19"/>
        <end position="525"/>
    </location>
</feature>
<dbReference type="Proteomes" id="UP001154252">
    <property type="component" value="Unassembled WGS sequence"/>
</dbReference>
<evidence type="ECO:0000256" key="3">
    <source>
        <dbReference type="ARBA" id="ARBA00023002"/>
    </source>
</evidence>
<dbReference type="GO" id="GO:0005506">
    <property type="term" value="F:iron ion binding"/>
    <property type="evidence" value="ECO:0007669"/>
    <property type="project" value="InterPro"/>
</dbReference>
<comment type="caution">
    <text evidence="9">The sequence shown here is derived from an EMBL/GenBank/DDBJ whole genome shotgun (WGS) entry which is preliminary data.</text>
</comment>
<keyword evidence="10" id="KW-1185">Reference proteome</keyword>
<dbReference type="PANTHER" id="PTHR24303">
    <property type="entry name" value="HEME-BINDING MONOOXYGENASE FAMILY"/>
    <property type="match status" value="1"/>
</dbReference>
<evidence type="ECO:0000256" key="1">
    <source>
        <dbReference type="ARBA" id="ARBA00001971"/>
    </source>
</evidence>
<feature type="signal peptide" evidence="8">
    <location>
        <begin position="1"/>
        <end position="18"/>
    </location>
</feature>
<evidence type="ECO:0000256" key="8">
    <source>
        <dbReference type="SAM" id="SignalP"/>
    </source>
</evidence>
<reference evidence="9" key="1">
    <citation type="submission" date="2021-07" db="EMBL/GenBank/DDBJ databases">
        <authorList>
            <person name="Branca A.L. A."/>
        </authorList>
    </citation>
    <scope>NUCLEOTIDE SEQUENCE</scope>
</reference>
<evidence type="ECO:0000256" key="2">
    <source>
        <dbReference type="ARBA" id="ARBA00022723"/>
    </source>
</evidence>
<dbReference type="Pfam" id="PF00067">
    <property type="entry name" value="p450"/>
    <property type="match status" value="1"/>
</dbReference>
<dbReference type="PROSITE" id="PS00086">
    <property type="entry name" value="CYTOCHROME_P450"/>
    <property type="match status" value="1"/>
</dbReference>
<keyword evidence="2 6" id="KW-0479">Metal-binding</keyword>
<dbReference type="EMBL" id="CAJVRC010000843">
    <property type="protein sequence ID" value="CAG8891212.1"/>
    <property type="molecule type" value="Genomic_DNA"/>
</dbReference>
<dbReference type="PRINTS" id="PR00385">
    <property type="entry name" value="P450"/>
</dbReference>